<keyword evidence="1" id="KW-0812">Transmembrane</keyword>
<dbReference type="Proteomes" id="UP000316626">
    <property type="component" value="Unassembled WGS sequence"/>
</dbReference>
<evidence type="ECO:0000313" key="2">
    <source>
        <dbReference type="EMBL" id="TQR21697.1"/>
    </source>
</evidence>
<keyword evidence="1" id="KW-0472">Membrane</keyword>
<keyword evidence="3" id="KW-1185">Reference proteome</keyword>
<feature type="transmembrane region" description="Helical" evidence="1">
    <location>
        <begin position="6"/>
        <end position="24"/>
    </location>
</feature>
<accession>A0A544TW81</accession>
<gene>
    <name evidence="2" type="ORF">FG384_01705</name>
</gene>
<proteinExistence type="predicted"/>
<feature type="transmembrane region" description="Helical" evidence="1">
    <location>
        <begin position="59"/>
        <end position="78"/>
    </location>
</feature>
<name>A0A544TW81_9BACI</name>
<dbReference type="EMBL" id="VDGI01000001">
    <property type="protein sequence ID" value="TQR21697.1"/>
    <property type="molecule type" value="Genomic_DNA"/>
</dbReference>
<organism evidence="2 3">
    <name type="scientific">Psychrobacillus vulpis</name>
    <dbReference type="NCBI Taxonomy" id="2325572"/>
    <lineage>
        <taxon>Bacteria</taxon>
        <taxon>Bacillati</taxon>
        <taxon>Bacillota</taxon>
        <taxon>Bacilli</taxon>
        <taxon>Bacillales</taxon>
        <taxon>Bacillaceae</taxon>
        <taxon>Psychrobacillus</taxon>
    </lineage>
</organism>
<dbReference type="AlphaFoldDB" id="A0A544TW81"/>
<evidence type="ECO:0000313" key="3">
    <source>
        <dbReference type="Proteomes" id="UP000316626"/>
    </source>
</evidence>
<dbReference type="RefSeq" id="WP_142640822.1">
    <property type="nucleotide sequence ID" value="NZ_VDGI01000001.1"/>
</dbReference>
<keyword evidence="1" id="KW-1133">Transmembrane helix</keyword>
<evidence type="ECO:0000256" key="1">
    <source>
        <dbReference type="SAM" id="Phobius"/>
    </source>
</evidence>
<protein>
    <submittedName>
        <fullName evidence="2">Uncharacterized protein</fullName>
    </submittedName>
</protein>
<reference evidence="2 3" key="1">
    <citation type="submission" date="2019-06" db="EMBL/GenBank/DDBJ databases">
        <title>Psychrobacillus vulpis sp. nov., a new species isolated from feces of a red fox that inhabits in The Tablas de Daimiel Natural Park, Albacete, Spain.</title>
        <authorList>
            <person name="Rodriguez M."/>
            <person name="Reina J.C."/>
            <person name="Bejar V."/>
            <person name="Llamas I."/>
        </authorList>
    </citation>
    <scope>NUCLEOTIDE SEQUENCE [LARGE SCALE GENOMIC DNA]</scope>
    <source>
        <strain evidence="2 3">Z8</strain>
    </source>
</reference>
<comment type="caution">
    <text evidence="2">The sequence shown here is derived from an EMBL/GenBank/DDBJ whole genome shotgun (WGS) entry which is preliminary data.</text>
</comment>
<sequence length="79" mass="9146">MSWLMGTIFIVFGVILLPLGMFQIREELGRNSDLKIGKKVWYLLKLVIDVLISPTWSSTYLYISILFMGFGSLLLLIYR</sequence>